<accession>A0A1M6Y5L7</accession>
<dbReference type="Proteomes" id="UP000184420">
    <property type="component" value="Unassembled WGS sequence"/>
</dbReference>
<dbReference type="OrthoDB" id="707242at2"/>
<dbReference type="RefSeq" id="WP_073078777.1">
    <property type="nucleotide sequence ID" value="NZ_FRBL01000002.1"/>
</dbReference>
<keyword evidence="2" id="KW-1185">Reference proteome</keyword>
<dbReference type="EMBL" id="FRBL01000002">
    <property type="protein sequence ID" value="SHL13265.1"/>
    <property type="molecule type" value="Genomic_DNA"/>
</dbReference>
<organism evidence="1 2">
    <name type="scientific">Chitinophaga jiangningensis</name>
    <dbReference type="NCBI Taxonomy" id="1419482"/>
    <lineage>
        <taxon>Bacteria</taxon>
        <taxon>Pseudomonadati</taxon>
        <taxon>Bacteroidota</taxon>
        <taxon>Chitinophagia</taxon>
        <taxon>Chitinophagales</taxon>
        <taxon>Chitinophagaceae</taxon>
        <taxon>Chitinophaga</taxon>
    </lineage>
</organism>
<dbReference type="Pfam" id="PF16132">
    <property type="entry name" value="DUF4843"/>
    <property type="match status" value="1"/>
</dbReference>
<evidence type="ECO:0008006" key="3">
    <source>
        <dbReference type="Google" id="ProtNLM"/>
    </source>
</evidence>
<dbReference type="InterPro" id="IPR032299">
    <property type="entry name" value="DUF4843"/>
</dbReference>
<name>A0A1M6Y5L7_9BACT</name>
<evidence type="ECO:0000313" key="2">
    <source>
        <dbReference type="Proteomes" id="UP000184420"/>
    </source>
</evidence>
<sequence length="279" mass="31931">MQHKIFRSIAALILVVAGVSCEKQGLDLYDDQTAKNDIYFLEKFNYAAGSNSADIMDNYRRRYISLGYTPLGVKDTVIAIYVRPTGGRASADRTYTVEVADSSTMKEGVHFEFLNKPFKIAAENTRDSILIKFHRSPDFQKDTLMLALHLKANENFGINFPWKRSYNGRDSLNIIEYIIDMDDITGEPGVWSDPWFKTYVPYYLGKYSRTKVLLLTQVIGMDPKEFTVLPTTTADKGKLLDKIATWCKYLYWWLGVEKQNGRTYTDENGDPITFGTLIK</sequence>
<dbReference type="AlphaFoldDB" id="A0A1M6Y5L7"/>
<protein>
    <recommendedName>
        <fullName evidence="3">DUF4843 domain-containing protein</fullName>
    </recommendedName>
</protein>
<evidence type="ECO:0000313" key="1">
    <source>
        <dbReference type="EMBL" id="SHL13265.1"/>
    </source>
</evidence>
<dbReference type="STRING" id="1419482.SAMN05444266_102152"/>
<dbReference type="PROSITE" id="PS51257">
    <property type="entry name" value="PROKAR_LIPOPROTEIN"/>
    <property type="match status" value="1"/>
</dbReference>
<gene>
    <name evidence="1" type="ORF">SAMN05444266_102152</name>
</gene>
<reference evidence="1 2" key="1">
    <citation type="submission" date="2016-11" db="EMBL/GenBank/DDBJ databases">
        <authorList>
            <person name="Jaros S."/>
            <person name="Januszkiewicz K."/>
            <person name="Wedrychowicz H."/>
        </authorList>
    </citation>
    <scope>NUCLEOTIDE SEQUENCE [LARGE SCALE GENOMIC DNA]</scope>
    <source>
        <strain evidence="1 2">DSM 27406</strain>
    </source>
</reference>
<proteinExistence type="predicted"/>